<evidence type="ECO:0000313" key="2">
    <source>
        <dbReference type="EMBL" id="KIM42450.1"/>
    </source>
</evidence>
<organism evidence="2 3">
    <name type="scientific">Hebeloma cylindrosporum</name>
    <dbReference type="NCBI Taxonomy" id="76867"/>
    <lineage>
        <taxon>Eukaryota</taxon>
        <taxon>Fungi</taxon>
        <taxon>Dikarya</taxon>
        <taxon>Basidiomycota</taxon>
        <taxon>Agaricomycotina</taxon>
        <taxon>Agaricomycetes</taxon>
        <taxon>Agaricomycetidae</taxon>
        <taxon>Agaricales</taxon>
        <taxon>Agaricineae</taxon>
        <taxon>Hymenogastraceae</taxon>
        <taxon>Hebeloma</taxon>
    </lineage>
</organism>
<feature type="region of interest" description="Disordered" evidence="1">
    <location>
        <begin position="1"/>
        <end position="56"/>
    </location>
</feature>
<accession>A0A0C3C0M3</accession>
<dbReference type="HOGENOM" id="CLU_2277839_0_0_1"/>
<gene>
    <name evidence="2" type="ORF">M413DRAFT_444871</name>
</gene>
<evidence type="ECO:0000256" key="1">
    <source>
        <dbReference type="SAM" id="MobiDB-lite"/>
    </source>
</evidence>
<sequence length="102" mass="11180">MTQRENQAQEPPELLVPFKFAPLKNKSTSPTRMKEYDGSLVSQRSHFPKRSGSGGRALSALTAGGITVVSNHRSKALIVGIKFMNLISQLSAIPDNLCKKNR</sequence>
<dbReference type="Proteomes" id="UP000053424">
    <property type="component" value="Unassembled WGS sequence"/>
</dbReference>
<keyword evidence="3" id="KW-1185">Reference proteome</keyword>
<reference evidence="2 3" key="1">
    <citation type="submission" date="2014-04" db="EMBL/GenBank/DDBJ databases">
        <authorList>
            <consortium name="DOE Joint Genome Institute"/>
            <person name="Kuo A."/>
            <person name="Gay G."/>
            <person name="Dore J."/>
            <person name="Kohler A."/>
            <person name="Nagy L.G."/>
            <person name="Floudas D."/>
            <person name="Copeland A."/>
            <person name="Barry K.W."/>
            <person name="Cichocki N."/>
            <person name="Veneault-Fourrey C."/>
            <person name="LaButti K."/>
            <person name="Lindquist E.A."/>
            <person name="Lipzen A."/>
            <person name="Lundell T."/>
            <person name="Morin E."/>
            <person name="Murat C."/>
            <person name="Sun H."/>
            <person name="Tunlid A."/>
            <person name="Henrissat B."/>
            <person name="Grigoriev I.V."/>
            <person name="Hibbett D.S."/>
            <person name="Martin F."/>
            <person name="Nordberg H.P."/>
            <person name="Cantor M.N."/>
            <person name="Hua S.X."/>
        </authorList>
    </citation>
    <scope>NUCLEOTIDE SEQUENCE [LARGE SCALE GENOMIC DNA]</scope>
    <source>
        <strain evidence="3">h7</strain>
    </source>
</reference>
<name>A0A0C3C0M3_HEBCY</name>
<dbReference type="AlphaFoldDB" id="A0A0C3C0M3"/>
<reference evidence="3" key="2">
    <citation type="submission" date="2015-01" db="EMBL/GenBank/DDBJ databases">
        <title>Evolutionary Origins and Diversification of the Mycorrhizal Mutualists.</title>
        <authorList>
            <consortium name="DOE Joint Genome Institute"/>
            <consortium name="Mycorrhizal Genomics Consortium"/>
            <person name="Kohler A."/>
            <person name="Kuo A."/>
            <person name="Nagy L.G."/>
            <person name="Floudas D."/>
            <person name="Copeland A."/>
            <person name="Barry K.W."/>
            <person name="Cichocki N."/>
            <person name="Veneault-Fourrey C."/>
            <person name="LaButti K."/>
            <person name="Lindquist E.A."/>
            <person name="Lipzen A."/>
            <person name="Lundell T."/>
            <person name="Morin E."/>
            <person name="Murat C."/>
            <person name="Riley R."/>
            <person name="Ohm R."/>
            <person name="Sun H."/>
            <person name="Tunlid A."/>
            <person name="Henrissat B."/>
            <person name="Grigoriev I.V."/>
            <person name="Hibbett D.S."/>
            <person name="Martin F."/>
        </authorList>
    </citation>
    <scope>NUCLEOTIDE SEQUENCE [LARGE SCALE GENOMIC DNA]</scope>
    <source>
        <strain evidence="3">h7</strain>
    </source>
</reference>
<dbReference type="EMBL" id="KN831778">
    <property type="protein sequence ID" value="KIM42450.1"/>
    <property type="molecule type" value="Genomic_DNA"/>
</dbReference>
<protein>
    <submittedName>
        <fullName evidence="2">Uncharacterized protein</fullName>
    </submittedName>
</protein>
<evidence type="ECO:0000313" key="3">
    <source>
        <dbReference type="Proteomes" id="UP000053424"/>
    </source>
</evidence>
<proteinExistence type="predicted"/>